<organism evidence="3 4">
    <name type="scientific">Sarcophilus harrisii</name>
    <name type="common">Tasmanian devil</name>
    <name type="synonym">Sarcophilus laniarius</name>
    <dbReference type="NCBI Taxonomy" id="9305"/>
    <lineage>
        <taxon>Eukaryota</taxon>
        <taxon>Metazoa</taxon>
        <taxon>Chordata</taxon>
        <taxon>Craniata</taxon>
        <taxon>Vertebrata</taxon>
        <taxon>Euteleostomi</taxon>
        <taxon>Mammalia</taxon>
        <taxon>Metatheria</taxon>
        <taxon>Dasyuromorphia</taxon>
        <taxon>Dasyuridae</taxon>
        <taxon>Sarcophilus</taxon>
    </lineage>
</organism>
<dbReference type="InterPro" id="IPR020849">
    <property type="entry name" value="Small_GTPase_Ras-type"/>
</dbReference>
<dbReference type="PROSITE" id="PS51421">
    <property type="entry name" value="RAS"/>
    <property type="match status" value="1"/>
</dbReference>
<dbReference type="InterPro" id="IPR005225">
    <property type="entry name" value="Small_GTP-bd"/>
</dbReference>
<dbReference type="Ensembl" id="ENSSHAT00000050110.1">
    <property type="protein sequence ID" value="ENSSHAP00000043591.1"/>
    <property type="gene ID" value="ENSSHAG00000026269.1"/>
</dbReference>
<accession>A0A7N4PWX1</accession>
<dbReference type="SMART" id="SM00174">
    <property type="entry name" value="RHO"/>
    <property type="match status" value="1"/>
</dbReference>
<evidence type="ECO:0000256" key="2">
    <source>
        <dbReference type="ARBA" id="ARBA00023134"/>
    </source>
</evidence>
<dbReference type="GeneTree" id="ENSGT01020000234362"/>
<reference evidence="3" key="2">
    <citation type="submission" date="2025-08" db="UniProtKB">
        <authorList>
            <consortium name="Ensembl"/>
        </authorList>
    </citation>
    <scope>IDENTIFICATION</scope>
</reference>
<dbReference type="Proteomes" id="UP000007648">
    <property type="component" value="Unassembled WGS sequence"/>
</dbReference>
<sequence length="208" mass="23618">MASCVHTSIGDPDRRRTKMYKLAVMGTCCVGKTALTIQFTKDHFMTEYKPSIQHFSRKHTVVDEESCQLDIVDSTGNAELYLLRNHAIRWGEGFLFIYAVNDFYSFQNVHDFWDHLQSLKGTDRVPVVLVANKVDVTDRLVNPTQGQEVARSFGVPYVETSAKTGQGVEQAFHELVREIRKLQAEEEVKSLPNTEQREACGLNCCTIQ</sequence>
<keyword evidence="2" id="KW-0342">GTP-binding</keyword>
<dbReference type="PROSITE" id="PS51419">
    <property type="entry name" value="RAB"/>
    <property type="match status" value="1"/>
</dbReference>
<dbReference type="GO" id="GO:0003924">
    <property type="term" value="F:GTPase activity"/>
    <property type="evidence" value="ECO:0007669"/>
    <property type="project" value="InterPro"/>
</dbReference>
<dbReference type="SMART" id="SM00173">
    <property type="entry name" value="RAS"/>
    <property type="match status" value="1"/>
</dbReference>
<keyword evidence="4" id="KW-1185">Reference proteome</keyword>
<dbReference type="NCBIfam" id="TIGR00231">
    <property type="entry name" value="small_GTP"/>
    <property type="match status" value="1"/>
</dbReference>
<evidence type="ECO:0008006" key="5">
    <source>
        <dbReference type="Google" id="ProtNLM"/>
    </source>
</evidence>
<dbReference type="AlphaFoldDB" id="A0A7N4PWX1"/>
<dbReference type="InterPro" id="IPR001806">
    <property type="entry name" value="Small_GTPase"/>
</dbReference>
<dbReference type="Pfam" id="PF00071">
    <property type="entry name" value="Ras"/>
    <property type="match status" value="1"/>
</dbReference>
<dbReference type="GeneID" id="100929168"/>
<dbReference type="RefSeq" id="XP_003772481.2">
    <property type="nucleotide sequence ID" value="XM_003772433.3"/>
</dbReference>
<keyword evidence="1" id="KW-0547">Nucleotide-binding</keyword>
<reference evidence="3" key="3">
    <citation type="submission" date="2025-09" db="UniProtKB">
        <authorList>
            <consortium name="Ensembl"/>
        </authorList>
    </citation>
    <scope>IDENTIFICATION</scope>
</reference>
<dbReference type="InParanoid" id="A0A7N4PWX1"/>
<dbReference type="InterPro" id="IPR027417">
    <property type="entry name" value="P-loop_NTPase"/>
</dbReference>
<dbReference type="PRINTS" id="PR00449">
    <property type="entry name" value="RASTRNSFRMNG"/>
</dbReference>
<evidence type="ECO:0000256" key="1">
    <source>
        <dbReference type="ARBA" id="ARBA00022741"/>
    </source>
</evidence>
<reference evidence="3 4" key="1">
    <citation type="journal article" date="2011" name="Proc. Natl. Acad. Sci. U.S.A.">
        <title>Genetic diversity and population structure of the endangered marsupial Sarcophilus harrisii (Tasmanian devil).</title>
        <authorList>
            <person name="Miller W."/>
            <person name="Hayes V.M."/>
            <person name="Ratan A."/>
            <person name="Petersen D.C."/>
            <person name="Wittekindt N.E."/>
            <person name="Miller J."/>
            <person name="Walenz B."/>
            <person name="Knight J."/>
            <person name="Qi J."/>
            <person name="Zhao F."/>
            <person name="Wang Q."/>
            <person name="Bedoya-Reina O.C."/>
            <person name="Katiyar N."/>
            <person name="Tomsho L.P."/>
            <person name="Kasson L.M."/>
            <person name="Hardie R.A."/>
            <person name="Woodbridge P."/>
            <person name="Tindall E.A."/>
            <person name="Bertelsen M.F."/>
            <person name="Dixon D."/>
            <person name="Pyecroft S."/>
            <person name="Helgen K.M."/>
            <person name="Lesk A.M."/>
            <person name="Pringle T.H."/>
            <person name="Patterson N."/>
            <person name="Zhang Y."/>
            <person name="Kreiss A."/>
            <person name="Woods G.M."/>
            <person name="Jones M.E."/>
            <person name="Schuster S.C."/>
        </authorList>
    </citation>
    <scope>NUCLEOTIDE SEQUENCE [LARGE SCALE GENOMIC DNA]</scope>
</reference>
<evidence type="ECO:0000313" key="4">
    <source>
        <dbReference type="Proteomes" id="UP000007648"/>
    </source>
</evidence>
<dbReference type="Gene3D" id="3.40.50.300">
    <property type="entry name" value="P-loop containing nucleotide triphosphate hydrolases"/>
    <property type="match status" value="1"/>
</dbReference>
<dbReference type="GO" id="GO:0007165">
    <property type="term" value="P:signal transduction"/>
    <property type="evidence" value="ECO:0007669"/>
    <property type="project" value="InterPro"/>
</dbReference>
<dbReference type="SMART" id="SM00175">
    <property type="entry name" value="RAB"/>
    <property type="match status" value="1"/>
</dbReference>
<dbReference type="FunFam" id="3.40.50.300:FF:001447">
    <property type="entry name" value="Ras-related protein Rab-1B"/>
    <property type="match status" value="1"/>
</dbReference>
<name>A0A7N4PWX1_SARHA</name>
<dbReference type="GO" id="GO:0016020">
    <property type="term" value="C:membrane"/>
    <property type="evidence" value="ECO:0007669"/>
    <property type="project" value="InterPro"/>
</dbReference>
<gene>
    <name evidence="3" type="primary">LOC100929168</name>
</gene>
<dbReference type="PANTHER" id="PTHR24070">
    <property type="entry name" value="RAS, DI-RAS, AND RHEB FAMILY MEMBERS OF SMALL GTPASE SUPERFAMILY"/>
    <property type="match status" value="1"/>
</dbReference>
<dbReference type="OrthoDB" id="5976022at2759"/>
<dbReference type="GO" id="GO:0005525">
    <property type="term" value="F:GTP binding"/>
    <property type="evidence" value="ECO:0007669"/>
    <property type="project" value="UniProtKB-KW"/>
</dbReference>
<evidence type="ECO:0000313" key="3">
    <source>
        <dbReference type="Ensembl" id="ENSSHAP00000043591.1"/>
    </source>
</evidence>
<dbReference type="SUPFAM" id="SSF52540">
    <property type="entry name" value="P-loop containing nucleoside triphosphate hydrolases"/>
    <property type="match status" value="1"/>
</dbReference>
<dbReference type="KEGG" id="shr:100929168"/>
<protein>
    <recommendedName>
        <fullName evidence="5">Small monomeric GTPase</fullName>
    </recommendedName>
</protein>
<proteinExistence type="predicted"/>